<sequence length="2389" mass="266998">MKTIMEADEVETAETVAEKKAKEEELKNEQQVQVELDLKLNTIGFVVYKGEDVLADVRLQRFVCQLQMRTFDLLVNAELGSISIAMPLFRSFDDRKPHLYLIDSFEEEGALMQLKFVQANPESPFFATEYHKTEMAVGFKFSKLNIALHQEAFLEVKKFGEALQEAMAKDKPASSEEVDGEEPTDESASRKLSRKISSSMDSLAQLARESQTEAAKKKRTKRKKQDEPDPSVIKMKIDASVGQLAILLGTEREVDTLMAIEKVDSVVTMTLKTMEVKATLQAIKMLDMTKGALHKNLMAVHGDETMLRFEMLQYQRTPDEKKHMQASDVDMKVKLRLAQLRFIFLQLWVNRMQAFAAPFSAEAAVAKAHAQAVASEKSQEALEAAKQMLEQSPPRIELDVELLAPLILVPRLSSSTHVLVVDLGNLIVRNRILGHREYPKAVLDSMDIKLTDVYFGIGRMDDEAKDLTFKTEVLRPITFSLDVHRNLTFGIVKEIPETAVDAHISAINMALSHDDYATMMHTLSGNLSEGHELVADHVPPPPVVVQTEKKEERQAAGGEDQTLSQSKLTGGGLTMKVYDKILFKFVMDNIAIELYTGTTTSATRDQANAFASMRIEGLKLSGHIKEDNELLVAMSLQVFQMNDERKGKTKIPHLLDKKASTKEERFLDLSFKQKANQDKNIRLEMSAFFLCMSPEFLGCLAAFFTVPKTQEEIDREAVPTATKAPANIQVQIDKSKEKDQPPAVPAPVGTITMDCDMKGVEVIIIENSMDPDNTQALILSFNVRLKAEPKNTVQVMHGGVEALRIFSSYYAPNKRKDVTYEVMKSVDIGIAASINNDTKSTEVMLKMTPLELKMAPSVIRLLAAANAEFARHSQAEEASVTANPKRRFFPNYWEKKKLEEHRYWFFNMPEPAEEIDEDYEEEEEGSGSRRKSIRGPVEKCTVEIPRLSFTLEAGNEAIPLPLIFLDMQMRAEASNWSSALKASSELSLQMSYYNEGCSVWEPVIEPLEQETPNDWKRWSLKCNVQGKNKLDPNDSSPGMHVSVEAEDILNITVTRSFINLLTKLGEVFAAAATNTSPPVSRSLPGTSAFLIFNDSGMTVRVANSDSLVASEDGSTIDATHGAFVDLDAVDGQADDKDKRENTDTFLSVTQNETKADLRLELLETVRDVVVGRADKWMLTLPKQSEGGKQWKMLVDVSIENSRRLITLRSHVQVTNHLDVDMEVYSKRDNNLDLAAIVKTGETVNLPVPLLFTPTGELFFKPVGDNTEVSFESVSWHDFANQKRAPIRCNLSDDDTKGFFFETVISEDEIHYPTGGAVVKEKKTDSSFNISLYPPLVFHNNLPFPVTLEQPIGAELGPGEDTVLNIIAGHKLRLHTSYHNEKYVLDMRMEERPEDLQVVALNTESGSAELLLGLHWSREYGGLKAYLYAPFWMVNNTSMTLRHMESSGGFIASTTNCISCRPKTAVDNEEYALRHGPDQNPIILPFPSKDVGQKKKSRVQVEGDSNWSDEFPLETVGNTARVTCKGESRDYDLSVSIQLCQSGLTKIVSFAPFYLVSNCGKFDLEVREDQVQEWTTIPAEKCIGIWPTQKEQRKVYCTRYAGASEESLLFPITENIETLAQINDASAGIDVACTVGESSVTVHLTPFSPGSAPVHVINHLKMPIEYGQKGHRRERLLPGEHVFFTWSELTRDRLFEYQIGEHKGENGLMQNDFGEVQPSKEARKYVYFTSFLNGRQRTLLFTAEHSIARAAFGAHELENTDFCCDLLLQGLGLSVVDNHKGVEVLYVGISSSDILWEEGSLSSGFGIFKKQIRYKPLAVKYMAKLEEHYQGYLKNDKEEWLAVEGKYEANMKRMLLRKKKNGKELKMRRIFERGIYAHYSTTAQRKRFHFKLNHLQIDNQMDACVFPCVLSVVPPPKSVVQDNAPKPFVEFSYVERSNEFSTIPEIEYCKVLVQEFAVRVDQGLINAALDLSPNATIKKPYGKKMFDEDMELTKVNLGQMADAWKSQKPKSYYDEIHISPLMIHLSFSQGGNDAERAAGPAPIQSEFVNVLLKSVGVTLTELQDVVFKLAYFERKAVYYNQDQLNAEVISHYTMQAIKQLYVLVLGLDIIGNPFGLVRDLSSGVEDLFYQPYQGLVQGPEEFISGVGLGVQSLFGHAVGGAAGAVGRITGTVGKGVAALTFDQEYQRKRQEDLNRRPQSFAEGMARGFKGLGMGVVDGVKGVVTKPLEGARQDGFGGFIKGTGKGLVGLAARPISGVVDFASSSMDAVRTVAGTNKDTDHGFLTETDEYICYAPITDRLVLLVTNLQLVITKRTDVLGTWTVDWSARYTEIKEPKYVDEGVKIELLTKRRGFLGIGGSAGKIITFENAKVRRALEVVQEAIMDAYNAATK</sequence>
<comment type="caution">
    <text evidence="6">The sequence shown here is derived from an EMBL/GenBank/DDBJ whole genome shotgun (WGS) entry which is preliminary data.</text>
</comment>
<name>A0AA36CT00_9BILA</name>
<gene>
    <name evidence="6" type="ORF">MSPICULIGERA_LOCUS12240</name>
</gene>
<dbReference type="GO" id="GO:0045053">
    <property type="term" value="P:protein retention in Golgi apparatus"/>
    <property type="evidence" value="ECO:0007669"/>
    <property type="project" value="TreeGrafter"/>
</dbReference>
<feature type="domain" description="VPS13-like middle region" evidence="3">
    <location>
        <begin position="259"/>
        <end position="1073"/>
    </location>
</feature>
<dbReference type="InterPro" id="IPR026847">
    <property type="entry name" value="VPS13"/>
</dbReference>
<evidence type="ECO:0000259" key="5">
    <source>
        <dbReference type="Pfam" id="PF25037"/>
    </source>
</evidence>
<feature type="compositionally biased region" description="Polar residues" evidence="2">
    <location>
        <begin position="195"/>
        <end position="209"/>
    </location>
</feature>
<dbReference type="InterPro" id="IPR056748">
    <property type="entry name" value="VPS13-like_C"/>
</dbReference>
<comment type="similarity">
    <text evidence="1">Belongs to the VPS13 family.</text>
</comment>
<keyword evidence="7" id="KW-1185">Reference proteome</keyword>
<evidence type="ECO:0000313" key="6">
    <source>
        <dbReference type="EMBL" id="CAJ0573894.1"/>
    </source>
</evidence>
<organism evidence="6 7">
    <name type="scientific">Mesorhabditis spiculigera</name>
    <dbReference type="NCBI Taxonomy" id="96644"/>
    <lineage>
        <taxon>Eukaryota</taxon>
        <taxon>Metazoa</taxon>
        <taxon>Ecdysozoa</taxon>
        <taxon>Nematoda</taxon>
        <taxon>Chromadorea</taxon>
        <taxon>Rhabditida</taxon>
        <taxon>Rhabditina</taxon>
        <taxon>Rhabditomorpha</taxon>
        <taxon>Rhabditoidea</taxon>
        <taxon>Rhabditidae</taxon>
        <taxon>Mesorhabditinae</taxon>
        <taxon>Mesorhabditis</taxon>
    </lineage>
</organism>
<feature type="region of interest" description="Disordered" evidence="2">
    <location>
        <begin position="167"/>
        <end position="232"/>
    </location>
</feature>
<dbReference type="InterPro" id="IPR009543">
    <property type="entry name" value="VPS13_VAB"/>
</dbReference>
<dbReference type="EMBL" id="CATQJA010002625">
    <property type="protein sequence ID" value="CAJ0573894.1"/>
    <property type="molecule type" value="Genomic_DNA"/>
</dbReference>
<feature type="compositionally biased region" description="Acidic residues" evidence="2">
    <location>
        <begin position="176"/>
        <end position="185"/>
    </location>
</feature>
<dbReference type="PANTHER" id="PTHR16166">
    <property type="entry name" value="VACUOLAR PROTEIN SORTING-ASSOCIATED PROTEIN VPS13"/>
    <property type="match status" value="1"/>
</dbReference>
<accession>A0AA36CT00</accession>
<proteinExistence type="inferred from homology"/>
<evidence type="ECO:0000256" key="1">
    <source>
        <dbReference type="ARBA" id="ARBA00006545"/>
    </source>
</evidence>
<feature type="domain" description="Vacuolar protein sorting-associated protein 13 VPS13 adaptor binding" evidence="4">
    <location>
        <begin position="1150"/>
        <end position="1667"/>
    </location>
</feature>
<feature type="domain" description="Intermembrane lipid transfer protein VPS13-like C-terminal" evidence="5">
    <location>
        <begin position="2275"/>
        <end position="2366"/>
    </location>
</feature>
<evidence type="ECO:0000313" key="7">
    <source>
        <dbReference type="Proteomes" id="UP001177023"/>
    </source>
</evidence>
<dbReference type="Pfam" id="PF25036">
    <property type="entry name" value="VPS13_VAB"/>
    <property type="match status" value="1"/>
</dbReference>
<dbReference type="PANTHER" id="PTHR16166:SF93">
    <property type="entry name" value="INTERMEMBRANE LIPID TRANSFER PROTEIN VPS13"/>
    <property type="match status" value="1"/>
</dbReference>
<dbReference type="GO" id="GO:0006623">
    <property type="term" value="P:protein targeting to vacuole"/>
    <property type="evidence" value="ECO:0007669"/>
    <property type="project" value="TreeGrafter"/>
</dbReference>
<dbReference type="Pfam" id="PF25037">
    <property type="entry name" value="VPS13_C"/>
    <property type="match status" value="1"/>
</dbReference>
<feature type="non-terminal residue" evidence="6">
    <location>
        <position position="1"/>
    </location>
</feature>
<reference evidence="6" key="1">
    <citation type="submission" date="2023-06" db="EMBL/GenBank/DDBJ databases">
        <authorList>
            <person name="Delattre M."/>
        </authorList>
    </citation>
    <scope>NUCLEOTIDE SEQUENCE</scope>
    <source>
        <strain evidence="6">AF72</strain>
    </source>
</reference>
<dbReference type="InterPro" id="IPR056747">
    <property type="entry name" value="VPS13-like_M"/>
</dbReference>
<protein>
    <submittedName>
        <fullName evidence="6">Uncharacterized protein</fullName>
    </submittedName>
</protein>
<evidence type="ECO:0000259" key="3">
    <source>
        <dbReference type="Pfam" id="PF25033"/>
    </source>
</evidence>
<dbReference type="Pfam" id="PF25033">
    <property type="entry name" value="VPS13_M"/>
    <property type="match status" value="1"/>
</dbReference>
<evidence type="ECO:0000256" key="2">
    <source>
        <dbReference type="SAM" id="MobiDB-lite"/>
    </source>
</evidence>
<evidence type="ECO:0000259" key="4">
    <source>
        <dbReference type="Pfam" id="PF25036"/>
    </source>
</evidence>
<dbReference type="Proteomes" id="UP001177023">
    <property type="component" value="Unassembled WGS sequence"/>
</dbReference>